<dbReference type="SUPFAM" id="SSF47413">
    <property type="entry name" value="lambda repressor-like DNA-binding domains"/>
    <property type="match status" value="1"/>
</dbReference>
<dbReference type="CDD" id="cd00093">
    <property type="entry name" value="HTH_XRE"/>
    <property type="match status" value="1"/>
</dbReference>
<comment type="caution">
    <text evidence="5">The sequence shown here is derived from an EMBL/GenBank/DDBJ whole genome shotgun (WGS) entry which is preliminary data.</text>
</comment>
<keyword evidence="6" id="KW-1185">Reference proteome</keyword>
<feature type="domain" description="HTH cro/C1-type" evidence="4">
    <location>
        <begin position="10"/>
        <end position="64"/>
    </location>
</feature>
<dbReference type="Gene3D" id="1.10.260.40">
    <property type="entry name" value="lambda repressor-like DNA-binding domains"/>
    <property type="match status" value="1"/>
</dbReference>
<organism evidence="5 6">
    <name type="scientific">Halovulum dunhuangense</name>
    <dbReference type="NCBI Taxonomy" id="1505036"/>
    <lineage>
        <taxon>Bacteria</taxon>
        <taxon>Pseudomonadati</taxon>
        <taxon>Pseudomonadota</taxon>
        <taxon>Alphaproteobacteria</taxon>
        <taxon>Rhodobacterales</taxon>
        <taxon>Paracoccaceae</taxon>
        <taxon>Halovulum</taxon>
    </lineage>
</organism>
<keyword evidence="3" id="KW-0804">Transcription</keyword>
<dbReference type="InterPro" id="IPR010982">
    <property type="entry name" value="Lambda_DNA-bd_dom_sf"/>
</dbReference>
<evidence type="ECO:0000313" key="5">
    <source>
        <dbReference type="EMBL" id="NNU79323.1"/>
    </source>
</evidence>
<gene>
    <name evidence="5" type="ORF">HMH01_02625</name>
</gene>
<keyword evidence="1" id="KW-0805">Transcription regulation</keyword>
<evidence type="ECO:0000256" key="2">
    <source>
        <dbReference type="ARBA" id="ARBA00023125"/>
    </source>
</evidence>
<dbReference type="PANTHER" id="PTHR46797">
    <property type="entry name" value="HTH-TYPE TRANSCRIPTIONAL REGULATOR"/>
    <property type="match status" value="1"/>
</dbReference>
<dbReference type="EMBL" id="JABFBC010000001">
    <property type="protein sequence ID" value="NNU79323.1"/>
    <property type="molecule type" value="Genomic_DNA"/>
</dbReference>
<accession>A0A849KQH4</accession>
<dbReference type="Pfam" id="PF01381">
    <property type="entry name" value="HTH_3"/>
    <property type="match status" value="1"/>
</dbReference>
<name>A0A849KQH4_9RHOB</name>
<dbReference type="PANTHER" id="PTHR46797:SF23">
    <property type="entry name" value="HTH-TYPE TRANSCRIPTIONAL REGULATOR SUTR"/>
    <property type="match status" value="1"/>
</dbReference>
<dbReference type="InterPro" id="IPR018653">
    <property type="entry name" value="ScfR_C"/>
</dbReference>
<dbReference type="GO" id="GO:0003700">
    <property type="term" value="F:DNA-binding transcription factor activity"/>
    <property type="evidence" value="ECO:0007669"/>
    <property type="project" value="TreeGrafter"/>
</dbReference>
<dbReference type="PROSITE" id="PS50943">
    <property type="entry name" value="HTH_CROC1"/>
    <property type="match status" value="1"/>
</dbReference>
<evidence type="ECO:0000256" key="3">
    <source>
        <dbReference type="ARBA" id="ARBA00023163"/>
    </source>
</evidence>
<keyword evidence="2" id="KW-0238">DNA-binding</keyword>
<reference evidence="5 6" key="1">
    <citation type="submission" date="2020-05" db="EMBL/GenBank/DDBJ databases">
        <title>Gimesia benthica sp. nov., a novel planctomycete isolated from a deep-sea water sample of the Northwest Indian Ocean.</title>
        <authorList>
            <person name="Wang J."/>
            <person name="Ruan C."/>
            <person name="Song L."/>
            <person name="Zhu Y."/>
            <person name="Li A."/>
            <person name="Zheng X."/>
            <person name="Wang L."/>
            <person name="Lu Z."/>
            <person name="Huang Y."/>
            <person name="Du W."/>
            <person name="Zhou Y."/>
            <person name="Huang L."/>
            <person name="Dai X."/>
        </authorList>
    </citation>
    <scope>NUCLEOTIDE SEQUENCE [LARGE SCALE GENOMIC DNA]</scope>
    <source>
        <strain evidence="5 6">YYQ-30</strain>
    </source>
</reference>
<dbReference type="GO" id="GO:0005829">
    <property type="term" value="C:cytosol"/>
    <property type="evidence" value="ECO:0007669"/>
    <property type="project" value="TreeGrafter"/>
</dbReference>
<dbReference type="InterPro" id="IPR050807">
    <property type="entry name" value="TransReg_Diox_bact_type"/>
</dbReference>
<dbReference type="Proteomes" id="UP000572377">
    <property type="component" value="Unassembled WGS sequence"/>
</dbReference>
<evidence type="ECO:0000256" key="1">
    <source>
        <dbReference type="ARBA" id="ARBA00023015"/>
    </source>
</evidence>
<dbReference type="InterPro" id="IPR001387">
    <property type="entry name" value="Cro/C1-type_HTH"/>
</dbReference>
<dbReference type="SMART" id="SM00530">
    <property type="entry name" value="HTH_XRE"/>
    <property type="match status" value="1"/>
</dbReference>
<protein>
    <submittedName>
        <fullName evidence="5">DUF2083 domain-containing protein</fullName>
    </submittedName>
</protein>
<evidence type="ECO:0000259" key="4">
    <source>
        <dbReference type="PROSITE" id="PS50943"/>
    </source>
</evidence>
<evidence type="ECO:0000313" key="6">
    <source>
        <dbReference type="Proteomes" id="UP000572377"/>
    </source>
</evidence>
<dbReference type="AlphaFoldDB" id="A0A849KQH4"/>
<dbReference type="Pfam" id="PF09856">
    <property type="entry name" value="ScfRs"/>
    <property type="match status" value="1"/>
</dbReference>
<proteinExistence type="predicted"/>
<sequence length="445" mass="47773">MAASLAGSRIREARIRIGMTQVALAQAVGISPSYLNLIEHNRRGIGGATLNAIAETLGLRPADLSEGRAPGLVPDLKAAAAEHPEAGADPQTAEALAGRFEDWAQLLVTLKTRDRDQRGVIAALSDRLTHDPFLSDTVHAMLSNITAIRSAAGIMTQVANIDPAQGRRFLESMHAESERLSEAAQALADYLGAAAARTDLAATAEETRDQYLARNAYVFHWLDEAAEDAAARSDTDFTGTMESAIDAHLATDVPGGSGQHLIRAHLLAYAADARAMPLHRFAEAASAHRFDPTTLAQAFGVDIPAVFRRLSVLRRPKIDAPDFGLIVVSASGYPLLRRPLADFALPRHGNACPLWPLFQGFARPGQPILERIRHDNGATFVTCTHAAPRTPPRFGQSADIAASMLIAGERDLPDLPPMPLREVGTACRICTRQDCTARVERPLIG</sequence>
<dbReference type="RefSeq" id="WP_171322193.1">
    <property type="nucleotide sequence ID" value="NZ_JABFBC010000001.1"/>
</dbReference>
<dbReference type="GO" id="GO:0003677">
    <property type="term" value="F:DNA binding"/>
    <property type="evidence" value="ECO:0007669"/>
    <property type="project" value="UniProtKB-KW"/>
</dbReference>